<comment type="catalytic activity">
    <reaction evidence="9">
        <text>L-tyrosyl-[protein] + ATP = O-phospho-L-tyrosyl-[protein] + ADP + H(+)</text>
        <dbReference type="Rhea" id="RHEA:10596"/>
        <dbReference type="Rhea" id="RHEA-COMP:10136"/>
        <dbReference type="Rhea" id="RHEA-COMP:20101"/>
        <dbReference type="ChEBI" id="CHEBI:15378"/>
        <dbReference type="ChEBI" id="CHEBI:30616"/>
        <dbReference type="ChEBI" id="CHEBI:46858"/>
        <dbReference type="ChEBI" id="CHEBI:61978"/>
        <dbReference type="ChEBI" id="CHEBI:456216"/>
        <dbReference type="EC" id="2.7.12.2"/>
    </reaction>
</comment>
<feature type="domain" description="Protein kinase" evidence="11">
    <location>
        <begin position="74"/>
        <end position="325"/>
    </location>
</feature>
<evidence type="ECO:0000313" key="12">
    <source>
        <dbReference type="EMBL" id="CBJ31415.1"/>
    </source>
</evidence>
<dbReference type="InParanoid" id="D7FTM4"/>
<sequence length="493" mass="53355">MESGHNAQVAQGVQARERRRSSISLAIPVCAHQMTASVEIRNDEVEFEAHGVKISHEGLFIEGTNVSEIHQDDLRVLRELGRGACSVVKQAQHVETRELYAIKVFSVFDKDKRSQLLKEVETLSSMECPSLINLDGSIHVVLEYMDRGSLSDVIHGWRGMDYGEDLMAAITLQILWGLGYLHYEHHVHRDVKPQNVLLNSHGEVKLSDFGIARELQGEMDLAQTMVGTIRYMSPERLAGDGYGVAADVWSLGVLLLEMAARRLPFESAVSQIELHDRLQQDLAVDDLIKLVPGHSPQFEQVLRGCLQPIPEERLTPAELLELDWFLRFREPQPPVVSEESGGGGTGGERSSAGGTGGGGISEGGGDGGGELQPVRGDVAEAGEEEEADGHSDLDLAAHVVREFMVRAVESGELVGEVNGGGRGGGGGGLSQQREEQHRRGSSGGGMIQTMRSDGDLSDSDGQSQGEFGSDPKEDFGGFAGFHREGQDALEHTG</sequence>
<evidence type="ECO:0000259" key="11">
    <source>
        <dbReference type="PROSITE" id="PS50011"/>
    </source>
</evidence>
<accession>D7FTM4</accession>
<keyword evidence="1" id="KW-0808">Transferase</keyword>
<dbReference type="InterPro" id="IPR000719">
    <property type="entry name" value="Prot_kinase_dom"/>
</dbReference>
<dbReference type="Proteomes" id="UP000002630">
    <property type="component" value="Linkage Group LG16"/>
</dbReference>
<keyword evidence="2" id="KW-0547">Nucleotide-binding</keyword>
<dbReference type="STRING" id="2880.D7FTM4"/>
<dbReference type="SMART" id="SM00220">
    <property type="entry name" value="S_TKc"/>
    <property type="match status" value="1"/>
</dbReference>
<evidence type="ECO:0000256" key="4">
    <source>
        <dbReference type="ARBA" id="ARBA00022840"/>
    </source>
</evidence>
<comment type="catalytic activity">
    <reaction evidence="8">
        <text>L-threonyl-[protein] + ATP = O-phospho-L-threonyl-[protein] + ADP + H(+)</text>
        <dbReference type="Rhea" id="RHEA:46608"/>
        <dbReference type="Rhea" id="RHEA-COMP:11060"/>
        <dbReference type="Rhea" id="RHEA-COMP:11605"/>
        <dbReference type="ChEBI" id="CHEBI:15378"/>
        <dbReference type="ChEBI" id="CHEBI:30013"/>
        <dbReference type="ChEBI" id="CHEBI:30616"/>
        <dbReference type="ChEBI" id="CHEBI:61977"/>
        <dbReference type="ChEBI" id="CHEBI:456216"/>
        <dbReference type="EC" id="2.7.12.2"/>
    </reaction>
</comment>
<dbReference type="GO" id="GO:0004708">
    <property type="term" value="F:MAP kinase kinase activity"/>
    <property type="evidence" value="ECO:0007669"/>
    <property type="project" value="UniProtKB-EC"/>
</dbReference>
<dbReference type="GO" id="GO:0005524">
    <property type="term" value="F:ATP binding"/>
    <property type="evidence" value="ECO:0007669"/>
    <property type="project" value="UniProtKB-KW"/>
</dbReference>
<dbReference type="OMA" id="ESGHNAQ"/>
<evidence type="ECO:0000256" key="8">
    <source>
        <dbReference type="ARBA" id="ARBA00049299"/>
    </source>
</evidence>
<dbReference type="EMBL" id="FN649741">
    <property type="protein sequence ID" value="CBJ31415.1"/>
    <property type="molecule type" value="Genomic_DNA"/>
</dbReference>
<evidence type="ECO:0000256" key="10">
    <source>
        <dbReference type="SAM" id="MobiDB-lite"/>
    </source>
</evidence>
<dbReference type="PANTHER" id="PTHR48013:SF9">
    <property type="entry name" value="DUAL SPECIFICITY MITOGEN-ACTIVATED PROTEIN KINASE KINASE 5"/>
    <property type="match status" value="1"/>
</dbReference>
<dbReference type="EC" id="2.7.12.2" evidence="6"/>
<comment type="similarity">
    <text evidence="5">Belongs to the protein kinase superfamily. STE Ser/Thr protein kinase family. MAP kinase kinase subfamily.</text>
</comment>
<feature type="region of interest" description="Disordered" evidence="10">
    <location>
        <begin position="414"/>
        <end position="493"/>
    </location>
</feature>
<dbReference type="PROSITE" id="PS50011">
    <property type="entry name" value="PROTEIN_KINASE_DOM"/>
    <property type="match status" value="1"/>
</dbReference>
<dbReference type="AlphaFoldDB" id="D7FTM4"/>
<dbReference type="PANTHER" id="PTHR48013">
    <property type="entry name" value="DUAL SPECIFICITY MITOGEN-ACTIVATED PROTEIN KINASE KINASE 5-RELATED"/>
    <property type="match status" value="1"/>
</dbReference>
<feature type="compositionally biased region" description="Gly residues" evidence="10">
    <location>
        <begin position="417"/>
        <end position="429"/>
    </location>
</feature>
<dbReference type="EMBL" id="FN648434">
    <property type="protein sequence ID" value="CBJ31415.1"/>
    <property type="molecule type" value="Genomic_DNA"/>
</dbReference>
<evidence type="ECO:0000256" key="7">
    <source>
        <dbReference type="ARBA" id="ARBA00049014"/>
    </source>
</evidence>
<evidence type="ECO:0000256" key="1">
    <source>
        <dbReference type="ARBA" id="ARBA00022679"/>
    </source>
</evidence>
<dbReference type="InterPro" id="IPR011009">
    <property type="entry name" value="Kinase-like_dom_sf"/>
</dbReference>
<organism evidence="12 13">
    <name type="scientific">Ectocarpus siliculosus</name>
    <name type="common">Brown alga</name>
    <name type="synonym">Conferva siliculosa</name>
    <dbReference type="NCBI Taxonomy" id="2880"/>
    <lineage>
        <taxon>Eukaryota</taxon>
        <taxon>Sar</taxon>
        <taxon>Stramenopiles</taxon>
        <taxon>Ochrophyta</taxon>
        <taxon>PX clade</taxon>
        <taxon>Phaeophyceae</taxon>
        <taxon>Ectocarpales</taxon>
        <taxon>Ectocarpaceae</taxon>
        <taxon>Ectocarpus</taxon>
    </lineage>
</organism>
<evidence type="ECO:0000256" key="3">
    <source>
        <dbReference type="ARBA" id="ARBA00022777"/>
    </source>
</evidence>
<reference evidence="12 13" key="1">
    <citation type="journal article" date="2010" name="Nature">
        <title>The Ectocarpus genome and the independent evolution of multicellularity in brown algae.</title>
        <authorList>
            <person name="Cock J.M."/>
            <person name="Sterck L."/>
            <person name="Rouze P."/>
            <person name="Scornet D."/>
            <person name="Allen A.E."/>
            <person name="Amoutzias G."/>
            <person name="Anthouard V."/>
            <person name="Artiguenave F."/>
            <person name="Aury J.M."/>
            <person name="Badger J.H."/>
            <person name="Beszteri B."/>
            <person name="Billiau K."/>
            <person name="Bonnet E."/>
            <person name="Bothwell J.H."/>
            <person name="Bowler C."/>
            <person name="Boyen C."/>
            <person name="Brownlee C."/>
            <person name="Carrano C.J."/>
            <person name="Charrier B."/>
            <person name="Cho G.Y."/>
            <person name="Coelho S.M."/>
            <person name="Collen J."/>
            <person name="Corre E."/>
            <person name="Da Silva C."/>
            <person name="Delage L."/>
            <person name="Delaroque N."/>
            <person name="Dittami S.M."/>
            <person name="Doulbeau S."/>
            <person name="Elias M."/>
            <person name="Farnham G."/>
            <person name="Gachon C.M."/>
            <person name="Gschloessl B."/>
            <person name="Heesch S."/>
            <person name="Jabbari K."/>
            <person name="Jubin C."/>
            <person name="Kawai H."/>
            <person name="Kimura K."/>
            <person name="Kloareg B."/>
            <person name="Kupper F.C."/>
            <person name="Lang D."/>
            <person name="Le Bail A."/>
            <person name="Leblanc C."/>
            <person name="Lerouge P."/>
            <person name="Lohr M."/>
            <person name="Lopez P.J."/>
            <person name="Martens C."/>
            <person name="Maumus F."/>
            <person name="Michel G."/>
            <person name="Miranda-Saavedra D."/>
            <person name="Morales J."/>
            <person name="Moreau H."/>
            <person name="Motomura T."/>
            <person name="Nagasato C."/>
            <person name="Napoli C.A."/>
            <person name="Nelson D.R."/>
            <person name="Nyvall-Collen P."/>
            <person name="Peters A.F."/>
            <person name="Pommier C."/>
            <person name="Potin P."/>
            <person name="Poulain J."/>
            <person name="Quesneville H."/>
            <person name="Read B."/>
            <person name="Rensing S.A."/>
            <person name="Ritter A."/>
            <person name="Rousvoal S."/>
            <person name="Samanta M."/>
            <person name="Samson G."/>
            <person name="Schroeder D.C."/>
            <person name="Segurens B."/>
            <person name="Strittmatter M."/>
            <person name="Tonon T."/>
            <person name="Tregear J.W."/>
            <person name="Valentin K."/>
            <person name="von Dassow P."/>
            <person name="Yamagishi T."/>
            <person name="Van de Peer Y."/>
            <person name="Wincker P."/>
        </authorList>
    </citation>
    <scope>NUCLEOTIDE SEQUENCE [LARGE SCALE GENOMIC DNA]</scope>
    <source>
        <strain evidence="13">Ec32 / CCAP1310/4</strain>
    </source>
</reference>
<dbReference type="eggNOG" id="KOG0581">
    <property type="taxonomic scope" value="Eukaryota"/>
</dbReference>
<keyword evidence="4" id="KW-0067">ATP-binding</keyword>
<keyword evidence="13" id="KW-1185">Reference proteome</keyword>
<evidence type="ECO:0000256" key="6">
    <source>
        <dbReference type="ARBA" id="ARBA00038999"/>
    </source>
</evidence>
<dbReference type="SUPFAM" id="SSF56112">
    <property type="entry name" value="Protein kinase-like (PK-like)"/>
    <property type="match status" value="1"/>
</dbReference>
<comment type="catalytic activity">
    <reaction evidence="7">
        <text>L-seryl-[protein] + ATP = O-phospho-L-seryl-[protein] + ADP + H(+)</text>
        <dbReference type="Rhea" id="RHEA:17989"/>
        <dbReference type="Rhea" id="RHEA-COMP:9863"/>
        <dbReference type="Rhea" id="RHEA-COMP:11604"/>
        <dbReference type="ChEBI" id="CHEBI:15378"/>
        <dbReference type="ChEBI" id="CHEBI:29999"/>
        <dbReference type="ChEBI" id="CHEBI:30616"/>
        <dbReference type="ChEBI" id="CHEBI:83421"/>
        <dbReference type="ChEBI" id="CHEBI:456216"/>
        <dbReference type="EC" id="2.7.12.2"/>
    </reaction>
</comment>
<gene>
    <name evidence="12" type="ORF">Esi_0252_0027</name>
</gene>
<feature type="region of interest" description="Disordered" evidence="10">
    <location>
        <begin position="333"/>
        <end position="374"/>
    </location>
</feature>
<feature type="compositionally biased region" description="Basic and acidic residues" evidence="10">
    <location>
        <begin position="469"/>
        <end position="493"/>
    </location>
</feature>
<dbReference type="Gene3D" id="1.10.510.10">
    <property type="entry name" value="Transferase(Phosphotransferase) domain 1"/>
    <property type="match status" value="1"/>
</dbReference>
<evidence type="ECO:0000256" key="5">
    <source>
        <dbReference type="ARBA" id="ARBA00038035"/>
    </source>
</evidence>
<proteinExistence type="inferred from homology"/>
<evidence type="ECO:0000313" key="13">
    <source>
        <dbReference type="Proteomes" id="UP000002630"/>
    </source>
</evidence>
<evidence type="ECO:0000256" key="2">
    <source>
        <dbReference type="ARBA" id="ARBA00022741"/>
    </source>
</evidence>
<evidence type="ECO:0000256" key="9">
    <source>
        <dbReference type="ARBA" id="ARBA00051693"/>
    </source>
</evidence>
<keyword evidence="3" id="KW-0418">Kinase</keyword>
<name>D7FTM4_ECTSI</name>
<dbReference type="Pfam" id="PF00069">
    <property type="entry name" value="Pkinase"/>
    <property type="match status" value="1"/>
</dbReference>
<feature type="compositionally biased region" description="Gly residues" evidence="10">
    <location>
        <begin position="340"/>
        <end position="370"/>
    </location>
</feature>
<dbReference type="OrthoDB" id="10252354at2759"/>
<protein>
    <recommendedName>
        <fullName evidence="6">mitogen-activated protein kinase kinase</fullName>
        <ecNumber evidence="6">2.7.12.2</ecNumber>
    </recommendedName>
</protein>